<proteinExistence type="predicted"/>
<dbReference type="GO" id="GO:0003676">
    <property type="term" value="F:nucleic acid binding"/>
    <property type="evidence" value="ECO:0007669"/>
    <property type="project" value="InterPro"/>
</dbReference>
<name>A0A644VHR2_9ZZZZ</name>
<dbReference type="AlphaFoldDB" id="A0A644VHR2"/>
<dbReference type="GO" id="GO:0004518">
    <property type="term" value="F:nuclease activity"/>
    <property type="evidence" value="ECO:0007669"/>
    <property type="project" value="UniProtKB-KW"/>
</dbReference>
<dbReference type="EMBL" id="VSSQ01000316">
    <property type="protein sequence ID" value="MPL90934.1"/>
    <property type="molecule type" value="Genomic_DNA"/>
</dbReference>
<evidence type="ECO:0000259" key="4">
    <source>
        <dbReference type="SMART" id="SM00990"/>
    </source>
</evidence>
<dbReference type="GO" id="GO:0016788">
    <property type="term" value="F:hydrolase activity, acting on ester bonds"/>
    <property type="evidence" value="ECO:0007669"/>
    <property type="project" value="InterPro"/>
</dbReference>
<comment type="caution">
    <text evidence="5">The sequence shown here is derived from an EMBL/GenBank/DDBJ whole genome shotgun (WGS) entry which is preliminary data.</text>
</comment>
<reference evidence="5" key="1">
    <citation type="submission" date="2019-08" db="EMBL/GenBank/DDBJ databases">
        <authorList>
            <person name="Kucharzyk K."/>
            <person name="Murdoch R.W."/>
            <person name="Higgins S."/>
            <person name="Loffler F."/>
        </authorList>
    </citation>
    <scope>NUCLEOTIDE SEQUENCE</scope>
</reference>
<evidence type="ECO:0000256" key="2">
    <source>
        <dbReference type="ARBA" id="ARBA00022722"/>
    </source>
</evidence>
<feature type="domain" description="VRR-NUC" evidence="4">
    <location>
        <begin position="1"/>
        <end position="103"/>
    </location>
</feature>
<gene>
    <name evidence="5" type="ORF">SDC9_36992</name>
</gene>
<keyword evidence="3" id="KW-0378">Hydrolase</keyword>
<evidence type="ECO:0000313" key="5">
    <source>
        <dbReference type="EMBL" id="MPL90934.1"/>
    </source>
</evidence>
<dbReference type="InterPro" id="IPR011856">
    <property type="entry name" value="tRNA_endonuc-like_dom_sf"/>
</dbReference>
<evidence type="ECO:0000256" key="3">
    <source>
        <dbReference type="ARBA" id="ARBA00022801"/>
    </source>
</evidence>
<dbReference type="Pfam" id="PF08774">
    <property type="entry name" value="VRR_NUC"/>
    <property type="match status" value="1"/>
</dbReference>
<dbReference type="Gene3D" id="3.40.1350.10">
    <property type="match status" value="1"/>
</dbReference>
<comment type="cofactor">
    <cofactor evidence="1">
        <name>Mg(2+)</name>
        <dbReference type="ChEBI" id="CHEBI:18420"/>
    </cofactor>
</comment>
<protein>
    <recommendedName>
        <fullName evidence="4">VRR-NUC domain-containing protein</fullName>
    </recommendedName>
</protein>
<accession>A0A644VHR2</accession>
<evidence type="ECO:0000256" key="1">
    <source>
        <dbReference type="ARBA" id="ARBA00001946"/>
    </source>
</evidence>
<organism evidence="5">
    <name type="scientific">bioreactor metagenome</name>
    <dbReference type="NCBI Taxonomy" id="1076179"/>
    <lineage>
        <taxon>unclassified sequences</taxon>
        <taxon>metagenomes</taxon>
        <taxon>ecological metagenomes</taxon>
    </lineage>
</organism>
<dbReference type="InterPro" id="IPR014883">
    <property type="entry name" value="VRR_NUC"/>
</dbReference>
<sequence length="114" mass="12911">MSEEDILQSECVKWFRYQYPKLKQLLFHVPNGGKRNKVTAQIFKAMGVVPGVADLILLAPRKGYGALCIEMKTPSGDQSPSQKEWMKETTAAGNKYALCRSFDDFEKTINDYLS</sequence>
<dbReference type="SMART" id="SM00990">
    <property type="entry name" value="VRR_NUC"/>
    <property type="match status" value="1"/>
</dbReference>
<keyword evidence="2" id="KW-0540">Nuclease</keyword>